<proteinExistence type="predicted"/>
<keyword evidence="2" id="KW-0812">Transmembrane</keyword>
<protein>
    <submittedName>
        <fullName evidence="3">Uncharacterized protein</fullName>
    </submittedName>
</protein>
<sequence length="384" mass="43576">MLGVSGVSSAETDVLDADEVRREGWKVRPYIYGKELVYKIHARTIGRAKDGAKGGTIYANYPDVLQRGTRELTLGRPMAGRTYIPSRLLHFQPNAGEPHTDEDPLLTFFQGFDGRKTNTYVRRLLHDYQTRQHIHSSGTEQIGSAVAAFKADPMVRLLINRTEPFQGLPIKEYNFVELKDQIKAERVEHPADANAIRVSSTDPAVESYTIVSSAPEHLILERRLYYPDGPFVIEVSKLTSFDGHRYPGRATYRELNRDGSFGWEATIELISVESIDVDKTEWIPPWPAGTEWKREQDRKHFEVPYTEEQLRQIQAAGLARSRSDTSEGRPESVVVDPQVRDDEPDGRSAASDGRSFYFYANFMLVAIIAPLLAYRLWPKKEAMS</sequence>
<reference evidence="3 4" key="1">
    <citation type="submission" date="2019-02" db="EMBL/GenBank/DDBJ databases">
        <title>Planctomycetal bacteria perform biofilm scaping via a novel small molecule.</title>
        <authorList>
            <person name="Jeske O."/>
            <person name="Boedeker C."/>
            <person name="Wiegand S."/>
            <person name="Breitling P."/>
            <person name="Kallscheuer N."/>
            <person name="Jogler M."/>
            <person name="Rohde M."/>
            <person name="Petersen J."/>
            <person name="Medema M.H."/>
            <person name="Surup F."/>
            <person name="Jogler C."/>
        </authorList>
    </citation>
    <scope>NUCLEOTIDE SEQUENCE [LARGE SCALE GENOMIC DNA]</scope>
    <source>
        <strain evidence="3 4">Mal15</strain>
    </source>
</reference>
<evidence type="ECO:0000313" key="4">
    <source>
        <dbReference type="Proteomes" id="UP000321353"/>
    </source>
</evidence>
<dbReference type="KEGG" id="smam:Mal15_08200"/>
<name>A0A5B9M9R0_9BACT</name>
<evidence type="ECO:0000256" key="2">
    <source>
        <dbReference type="SAM" id="Phobius"/>
    </source>
</evidence>
<dbReference type="EMBL" id="CP036264">
    <property type="protein sequence ID" value="QEF96790.1"/>
    <property type="molecule type" value="Genomic_DNA"/>
</dbReference>
<gene>
    <name evidence="3" type="ORF">Mal15_08200</name>
</gene>
<dbReference type="AlphaFoldDB" id="A0A5B9M9R0"/>
<feature type="compositionally biased region" description="Basic and acidic residues" evidence="1">
    <location>
        <begin position="321"/>
        <end position="330"/>
    </location>
</feature>
<organism evidence="3 4">
    <name type="scientific">Stieleria maiorica</name>
    <dbReference type="NCBI Taxonomy" id="2795974"/>
    <lineage>
        <taxon>Bacteria</taxon>
        <taxon>Pseudomonadati</taxon>
        <taxon>Planctomycetota</taxon>
        <taxon>Planctomycetia</taxon>
        <taxon>Pirellulales</taxon>
        <taxon>Pirellulaceae</taxon>
        <taxon>Stieleria</taxon>
    </lineage>
</organism>
<dbReference type="RefSeq" id="WP_147866554.1">
    <property type="nucleotide sequence ID" value="NZ_CP036264.1"/>
</dbReference>
<feature type="transmembrane region" description="Helical" evidence="2">
    <location>
        <begin position="356"/>
        <end position="377"/>
    </location>
</feature>
<dbReference type="Proteomes" id="UP000321353">
    <property type="component" value="Chromosome"/>
</dbReference>
<feature type="region of interest" description="Disordered" evidence="1">
    <location>
        <begin position="314"/>
        <end position="350"/>
    </location>
</feature>
<evidence type="ECO:0000313" key="3">
    <source>
        <dbReference type="EMBL" id="QEF96790.1"/>
    </source>
</evidence>
<accession>A0A5B9M9R0</accession>
<evidence type="ECO:0000256" key="1">
    <source>
        <dbReference type="SAM" id="MobiDB-lite"/>
    </source>
</evidence>
<keyword evidence="4" id="KW-1185">Reference proteome</keyword>
<keyword evidence="2" id="KW-1133">Transmembrane helix</keyword>
<keyword evidence="2" id="KW-0472">Membrane</keyword>